<dbReference type="AlphaFoldDB" id="A0A838A0S9"/>
<reference evidence="2 3" key="1">
    <citation type="submission" date="2020-07" db="EMBL/GenBank/DDBJ databases">
        <title>Genome of Haloechinothrix sp.</title>
        <authorList>
            <person name="Tang S.-K."/>
            <person name="Yang L."/>
            <person name="Zhu W.-Y."/>
        </authorList>
    </citation>
    <scope>NUCLEOTIDE SEQUENCE [LARGE SCALE GENOMIC DNA]</scope>
    <source>
        <strain evidence="2 3">YIM 98757</strain>
    </source>
</reference>
<feature type="region of interest" description="Disordered" evidence="1">
    <location>
        <begin position="119"/>
        <end position="199"/>
    </location>
</feature>
<comment type="caution">
    <text evidence="2">The sequence shown here is derived from an EMBL/GenBank/DDBJ whole genome shotgun (WGS) entry which is preliminary data.</text>
</comment>
<protein>
    <submittedName>
        <fullName evidence="2">YbaB/EbfC family nucleoid-associated protein</fullName>
    </submittedName>
</protein>
<dbReference type="SUPFAM" id="SSF82607">
    <property type="entry name" value="YbaB-like"/>
    <property type="match status" value="1"/>
</dbReference>
<dbReference type="InterPro" id="IPR036894">
    <property type="entry name" value="YbaB-like_sf"/>
</dbReference>
<name>A0A838A0S9_9PSEU</name>
<organism evidence="2 3">
    <name type="scientific">Haloechinothrix aidingensis</name>
    <dbReference type="NCBI Taxonomy" id="2752311"/>
    <lineage>
        <taxon>Bacteria</taxon>
        <taxon>Bacillati</taxon>
        <taxon>Actinomycetota</taxon>
        <taxon>Actinomycetes</taxon>
        <taxon>Pseudonocardiales</taxon>
        <taxon>Pseudonocardiaceae</taxon>
        <taxon>Haloechinothrix</taxon>
    </lineage>
</organism>
<dbReference type="Pfam" id="PF02575">
    <property type="entry name" value="YbaB_DNA_bd"/>
    <property type="match status" value="1"/>
</dbReference>
<sequence>MSAEFDRLVAEFDNFKSKIQQLDSTFSTVDEMQEEIRSLEVSATAPDRSVTVTAGPGGSVTDLKLSNEAMRQQPASLAATIMSTLQQAVAESARKEAGIVAAHMGSSSPFGSADQLLDAQSQALGTSKEDLRSQMGDSPTPDCRDSAVRQPEPDEDDDEDVGRRSFAGSAESAVPESERGGSAGDTFLRSLLNDEEDRR</sequence>
<gene>
    <name evidence="2" type="ORF">H0B56_04085</name>
</gene>
<dbReference type="Gene3D" id="3.30.1310.10">
    <property type="entry name" value="Nucleoid-associated protein YbaB-like domain"/>
    <property type="match status" value="1"/>
</dbReference>
<dbReference type="EMBL" id="JACCKD010000001">
    <property type="protein sequence ID" value="MBA0124713.1"/>
    <property type="molecule type" value="Genomic_DNA"/>
</dbReference>
<evidence type="ECO:0000313" key="3">
    <source>
        <dbReference type="Proteomes" id="UP000582974"/>
    </source>
</evidence>
<proteinExistence type="predicted"/>
<accession>A0A838A0S9</accession>
<evidence type="ECO:0000313" key="2">
    <source>
        <dbReference type="EMBL" id="MBA0124713.1"/>
    </source>
</evidence>
<keyword evidence="3" id="KW-1185">Reference proteome</keyword>
<dbReference type="RefSeq" id="WP_180891537.1">
    <property type="nucleotide sequence ID" value="NZ_JACCKD010000001.1"/>
</dbReference>
<dbReference type="InterPro" id="IPR004401">
    <property type="entry name" value="YbaB/EbfC"/>
</dbReference>
<evidence type="ECO:0000256" key="1">
    <source>
        <dbReference type="SAM" id="MobiDB-lite"/>
    </source>
</evidence>
<dbReference type="GO" id="GO:0003677">
    <property type="term" value="F:DNA binding"/>
    <property type="evidence" value="ECO:0007669"/>
    <property type="project" value="InterPro"/>
</dbReference>
<dbReference type="Proteomes" id="UP000582974">
    <property type="component" value="Unassembled WGS sequence"/>
</dbReference>